<proteinExistence type="predicted"/>
<dbReference type="InParanoid" id="A0A0D0BLI6"/>
<organism evidence="1 2">
    <name type="scientific">Suillus luteus UH-Slu-Lm8-n1</name>
    <dbReference type="NCBI Taxonomy" id="930992"/>
    <lineage>
        <taxon>Eukaryota</taxon>
        <taxon>Fungi</taxon>
        <taxon>Dikarya</taxon>
        <taxon>Basidiomycota</taxon>
        <taxon>Agaricomycotina</taxon>
        <taxon>Agaricomycetes</taxon>
        <taxon>Agaricomycetidae</taxon>
        <taxon>Boletales</taxon>
        <taxon>Suillineae</taxon>
        <taxon>Suillaceae</taxon>
        <taxon>Suillus</taxon>
    </lineage>
</organism>
<evidence type="ECO:0000313" key="1">
    <source>
        <dbReference type="EMBL" id="KIK44148.1"/>
    </source>
</evidence>
<reference evidence="2" key="2">
    <citation type="submission" date="2015-01" db="EMBL/GenBank/DDBJ databases">
        <title>Evolutionary Origins and Diversification of the Mycorrhizal Mutualists.</title>
        <authorList>
            <consortium name="DOE Joint Genome Institute"/>
            <consortium name="Mycorrhizal Genomics Consortium"/>
            <person name="Kohler A."/>
            <person name="Kuo A."/>
            <person name="Nagy L.G."/>
            <person name="Floudas D."/>
            <person name="Copeland A."/>
            <person name="Barry K.W."/>
            <person name="Cichocki N."/>
            <person name="Veneault-Fourrey C."/>
            <person name="LaButti K."/>
            <person name="Lindquist E.A."/>
            <person name="Lipzen A."/>
            <person name="Lundell T."/>
            <person name="Morin E."/>
            <person name="Murat C."/>
            <person name="Riley R."/>
            <person name="Ohm R."/>
            <person name="Sun H."/>
            <person name="Tunlid A."/>
            <person name="Henrissat B."/>
            <person name="Grigoriev I.V."/>
            <person name="Hibbett D.S."/>
            <person name="Martin F."/>
        </authorList>
    </citation>
    <scope>NUCLEOTIDE SEQUENCE [LARGE SCALE GENOMIC DNA]</scope>
    <source>
        <strain evidence="2">UH-Slu-Lm8-n1</strain>
    </source>
</reference>
<dbReference type="Proteomes" id="UP000054485">
    <property type="component" value="Unassembled WGS sequence"/>
</dbReference>
<keyword evidence="2" id="KW-1185">Reference proteome</keyword>
<dbReference type="EMBL" id="KN835196">
    <property type="protein sequence ID" value="KIK44148.1"/>
    <property type="molecule type" value="Genomic_DNA"/>
</dbReference>
<reference evidence="1 2" key="1">
    <citation type="submission" date="2014-04" db="EMBL/GenBank/DDBJ databases">
        <authorList>
            <consortium name="DOE Joint Genome Institute"/>
            <person name="Kuo A."/>
            <person name="Ruytinx J."/>
            <person name="Rineau F."/>
            <person name="Colpaert J."/>
            <person name="Kohler A."/>
            <person name="Nagy L.G."/>
            <person name="Floudas D."/>
            <person name="Copeland A."/>
            <person name="Barry K.W."/>
            <person name="Cichocki N."/>
            <person name="Veneault-Fourrey C."/>
            <person name="LaButti K."/>
            <person name="Lindquist E.A."/>
            <person name="Lipzen A."/>
            <person name="Lundell T."/>
            <person name="Morin E."/>
            <person name="Murat C."/>
            <person name="Sun H."/>
            <person name="Tunlid A."/>
            <person name="Henrissat B."/>
            <person name="Grigoriev I.V."/>
            <person name="Hibbett D.S."/>
            <person name="Martin F."/>
            <person name="Nordberg H.P."/>
            <person name="Cantor M.N."/>
            <person name="Hua S.X."/>
        </authorList>
    </citation>
    <scope>NUCLEOTIDE SEQUENCE [LARGE SCALE GENOMIC DNA]</scope>
    <source>
        <strain evidence="1 2">UH-Slu-Lm8-n1</strain>
    </source>
</reference>
<evidence type="ECO:0000313" key="2">
    <source>
        <dbReference type="Proteomes" id="UP000054485"/>
    </source>
</evidence>
<protein>
    <submittedName>
        <fullName evidence="1">Uncharacterized protein</fullName>
    </submittedName>
</protein>
<gene>
    <name evidence="1" type="ORF">CY34DRAFT_802946</name>
</gene>
<dbReference type="HOGENOM" id="CLU_3033982_0_0_1"/>
<accession>A0A0D0BLI6</accession>
<name>A0A0D0BLI6_9AGAM</name>
<sequence length="55" mass="6479">MSRSCFGTYLVAARPTIHLRNYHSFLWTLDKLIDHIHRQQTPEDANKSIVIQSRL</sequence>
<dbReference type="AlphaFoldDB" id="A0A0D0BLI6"/>